<reference evidence="1 2" key="1">
    <citation type="submission" date="2019-11" db="EMBL/GenBank/DDBJ databases">
        <title>Venturia inaequalis Genome Resource.</title>
        <authorList>
            <person name="Lichtner F.J."/>
        </authorList>
    </citation>
    <scope>NUCLEOTIDE SEQUENCE [LARGE SCALE GENOMIC DNA]</scope>
    <source>
        <strain evidence="1">Bline_iso_100314</strain>
    </source>
</reference>
<evidence type="ECO:0000313" key="1">
    <source>
        <dbReference type="EMBL" id="KAE9985276.1"/>
    </source>
</evidence>
<dbReference type="Proteomes" id="UP000433883">
    <property type="component" value="Unassembled WGS sequence"/>
</dbReference>
<evidence type="ECO:0000313" key="2">
    <source>
        <dbReference type="Proteomes" id="UP000433883"/>
    </source>
</evidence>
<name>A0A8H3VB06_VENIN</name>
<comment type="caution">
    <text evidence="1">The sequence shown here is derived from an EMBL/GenBank/DDBJ whole genome shotgun (WGS) entry which is preliminary data.</text>
</comment>
<organism evidence="1 2">
    <name type="scientific">Venturia inaequalis</name>
    <name type="common">Apple scab fungus</name>
    <dbReference type="NCBI Taxonomy" id="5025"/>
    <lineage>
        <taxon>Eukaryota</taxon>
        <taxon>Fungi</taxon>
        <taxon>Dikarya</taxon>
        <taxon>Ascomycota</taxon>
        <taxon>Pezizomycotina</taxon>
        <taxon>Dothideomycetes</taxon>
        <taxon>Pleosporomycetidae</taxon>
        <taxon>Venturiales</taxon>
        <taxon>Venturiaceae</taxon>
        <taxon>Venturia</taxon>
    </lineage>
</organism>
<sequence>MNTCIQLLVHFSPEQPDGQLHDPITAGSGCPLGFSFSFSFLQYCRNQLPSLRFTDLREEGEAPTLPDVIELSPLALWDTPFDAWTIRLEHFLPADLQSSSFEPSASTVFKDAVYVRRGLLHILTAAQSIDHIDLLVHLGLNKQRWDVVAWVVKELARGHRQYETLEDDIRETGIQWPMQYSLDELTNQPFQDPILAPMPTTAPNLTRSTQYVSDPRVPDKRLQHAGLGQIWRSMGSLILEASSRPDEESRTLISHVLTMMAHLHHGDIVPAAVYKHVPHQTYTLQQPPILHMLSSRIMTALSEAAWNSHQLSASAAFGEQEQYRQPLFGTQLPGTRYNSQVEALSPEVWLELVLWSCLHGGWAADGLAVLEIMQSQTGVNEWSLVCWNQALQTSHLDTHSSDSFTWKDLMDVLEGAGPQTHHSPNDHSSIARTISSESVAAYIDAIANGIYTGVGERGMPADKIASHLKRLKGLLDKQKLGLGNATWEAIVQRLAESNGVLIERDPTLMLEILELVQPYGIEIESNVITANNEQSTTPLYFFETSASTLGLFHRILQAHVDLGGVEGTLSSLRALQEYTDRNQRRSIERFFQELKGKRNSDYSPPQEAGFFSVDYPAFFPQIPVDVLGSMMDLFTEAGISTSAIQLLQSNDPSGPIIPESLHLDPALAPALVRYAAAANNKPMLEKVVSNQSFLTKKGRAQIPRPVLTALLVSQINRHRWDSVHSVLSAATEFTKWHPSLACYLAGELLRIKGHSESQSRRDSVYLVVSTDSPNFFRASQIFETFLTWGYGRIDSQIELVKDGNPGLFDSQAMLYSTLGVLGSVNSSWASFCLPLLSRIGNHPLRLDTSHFNIILQGLVDGYGAQQGRALCQKWCVSTPNLPAQHRRPGGVEKMSSVQLSSVLDSFSDDWNVEVPIPRGSDSVLRFYGRVMPNITTVRIILRRVLEDEINKRLPSPEMLDWVVGVLEGLGCRGKAAEKEIRRIREGVEWRLNMKQK</sequence>
<gene>
    <name evidence="1" type="ORF">BLS_009019</name>
</gene>
<protein>
    <submittedName>
        <fullName evidence="1">Uncharacterized protein</fullName>
    </submittedName>
</protein>
<accession>A0A8H3VB06</accession>
<dbReference type="AlphaFoldDB" id="A0A8H3VB06"/>
<dbReference type="EMBL" id="WNWQ01000008">
    <property type="protein sequence ID" value="KAE9985276.1"/>
    <property type="molecule type" value="Genomic_DNA"/>
</dbReference>
<proteinExistence type="predicted"/>